<evidence type="ECO:0000313" key="2">
    <source>
        <dbReference type="EMBL" id="TDC94019.1"/>
    </source>
</evidence>
<comment type="caution">
    <text evidence="2">The sequence shown here is derived from an EMBL/GenBank/DDBJ whole genome shotgun (WGS) entry which is preliminary data.</text>
</comment>
<dbReference type="AlphaFoldDB" id="A0A4R4V3Z5"/>
<keyword evidence="1" id="KW-1133">Transmembrane helix</keyword>
<sequence length="94" mass="9728">MKTLLMGALYVLIELTVLVVLPLVLLAFAGLLRFTVVTVLPVAVVFALAVASGAVRTVGVGLFLLGAALRVVMAGIERVGAWVPVPRFGSGVAR</sequence>
<reference evidence="2 3" key="1">
    <citation type="submission" date="2019-03" db="EMBL/GenBank/DDBJ databases">
        <title>Draft genome sequences of novel Actinobacteria.</title>
        <authorList>
            <person name="Sahin N."/>
            <person name="Ay H."/>
            <person name="Saygin H."/>
        </authorList>
    </citation>
    <scope>NUCLEOTIDE SEQUENCE [LARGE SCALE GENOMIC DNA]</scope>
    <source>
        <strain evidence="2 3">16K404</strain>
    </source>
</reference>
<name>A0A4R4V3Z5_9PSEU</name>
<feature type="transmembrane region" description="Helical" evidence="1">
    <location>
        <begin position="7"/>
        <end position="32"/>
    </location>
</feature>
<keyword evidence="3" id="KW-1185">Reference proteome</keyword>
<proteinExistence type="predicted"/>
<dbReference type="RefSeq" id="WP_132621321.1">
    <property type="nucleotide sequence ID" value="NZ_SMKV01000008.1"/>
</dbReference>
<evidence type="ECO:0000313" key="3">
    <source>
        <dbReference type="Proteomes" id="UP000294744"/>
    </source>
</evidence>
<keyword evidence="1" id="KW-0472">Membrane</keyword>
<dbReference type="EMBL" id="SMKV01000008">
    <property type="protein sequence ID" value="TDC94019.1"/>
    <property type="molecule type" value="Genomic_DNA"/>
</dbReference>
<gene>
    <name evidence="2" type="ORF">E1161_08375</name>
</gene>
<protein>
    <submittedName>
        <fullName evidence="2">Uncharacterized protein</fullName>
    </submittedName>
</protein>
<dbReference type="Proteomes" id="UP000294744">
    <property type="component" value="Unassembled WGS sequence"/>
</dbReference>
<feature type="transmembrane region" description="Helical" evidence="1">
    <location>
        <begin position="44"/>
        <end position="69"/>
    </location>
</feature>
<keyword evidence="1" id="KW-0812">Transmembrane</keyword>
<evidence type="ECO:0000256" key="1">
    <source>
        <dbReference type="SAM" id="Phobius"/>
    </source>
</evidence>
<organism evidence="2 3">
    <name type="scientific">Saccharopolyspora aridisoli</name>
    <dbReference type="NCBI Taxonomy" id="2530385"/>
    <lineage>
        <taxon>Bacteria</taxon>
        <taxon>Bacillati</taxon>
        <taxon>Actinomycetota</taxon>
        <taxon>Actinomycetes</taxon>
        <taxon>Pseudonocardiales</taxon>
        <taxon>Pseudonocardiaceae</taxon>
        <taxon>Saccharopolyspora</taxon>
    </lineage>
</organism>
<accession>A0A4R4V3Z5</accession>